<organism evidence="2 3">
    <name type="scientific">Helicobacter equorum</name>
    <dbReference type="NCBI Taxonomy" id="361872"/>
    <lineage>
        <taxon>Bacteria</taxon>
        <taxon>Pseudomonadati</taxon>
        <taxon>Campylobacterota</taxon>
        <taxon>Epsilonproteobacteria</taxon>
        <taxon>Campylobacterales</taxon>
        <taxon>Helicobacteraceae</taxon>
        <taxon>Helicobacter</taxon>
    </lineage>
</organism>
<dbReference type="EMBL" id="NXLT01000002">
    <property type="protein sequence ID" value="RDU67757.1"/>
    <property type="molecule type" value="Genomic_DNA"/>
</dbReference>
<keyword evidence="3" id="KW-1185">Reference proteome</keyword>
<reference evidence="2 3" key="1">
    <citation type="submission" date="2018-04" db="EMBL/GenBank/DDBJ databases">
        <title>Novel Campyloabacter and Helicobacter Species and Strains.</title>
        <authorList>
            <person name="Mannion A.J."/>
            <person name="Shen Z."/>
            <person name="Fox J.G."/>
        </authorList>
    </citation>
    <scope>NUCLEOTIDE SEQUENCE [LARGE SCALE GENOMIC DNA]</scope>
    <source>
        <strain evidence="2 3">MIT 12-6600</strain>
    </source>
</reference>
<dbReference type="Proteomes" id="UP000256514">
    <property type="component" value="Unassembled WGS sequence"/>
</dbReference>
<accession>A0A3D8IR32</accession>
<gene>
    <name evidence="2" type="ORF">CQA54_02165</name>
</gene>
<dbReference type="AlphaFoldDB" id="A0A3D8IR32"/>
<protein>
    <submittedName>
        <fullName evidence="2">Uncharacterized protein</fullName>
    </submittedName>
</protein>
<name>A0A3D8IR32_9HELI</name>
<feature type="compositionally biased region" description="Polar residues" evidence="1">
    <location>
        <begin position="1"/>
        <end position="11"/>
    </location>
</feature>
<feature type="region of interest" description="Disordered" evidence="1">
    <location>
        <begin position="1"/>
        <end position="179"/>
    </location>
</feature>
<sequence length="238" mass="26205">MIEDVLQTQPKAQKLVEKSSTRNSEFEKYLKETTQNLEGLTTKNTTQVAAKPTQVKEQTSKKAPDATELLAASLTPEALKSQSTATPPQTPKDTPFTQALKATQEQGTKIAQDKQALQAQNTNMQPKIVPDTKDQAPKTLDDVQELAKDKGLNPTKITASSQTQETQPKSKATPESAKQKIQYETENIEDRVAVINRGTKKPQNITSKISNFYEEGKVEQRTATLGSILGLKDLPRQS</sequence>
<feature type="compositionally biased region" description="Basic and acidic residues" evidence="1">
    <location>
        <begin position="130"/>
        <end position="151"/>
    </location>
</feature>
<feature type="compositionally biased region" description="Polar residues" evidence="1">
    <location>
        <begin position="155"/>
        <end position="170"/>
    </location>
</feature>
<evidence type="ECO:0000256" key="1">
    <source>
        <dbReference type="SAM" id="MobiDB-lite"/>
    </source>
</evidence>
<dbReference type="RefSeq" id="WP_115570583.1">
    <property type="nucleotide sequence ID" value="NZ_NXLT01000002.1"/>
</dbReference>
<evidence type="ECO:0000313" key="3">
    <source>
        <dbReference type="Proteomes" id="UP000256514"/>
    </source>
</evidence>
<dbReference type="OrthoDB" id="5329219at2"/>
<feature type="compositionally biased region" description="Polar residues" evidence="1">
    <location>
        <begin position="80"/>
        <end position="125"/>
    </location>
</feature>
<proteinExistence type="predicted"/>
<feature type="compositionally biased region" description="Polar residues" evidence="1">
    <location>
        <begin position="32"/>
        <end position="48"/>
    </location>
</feature>
<evidence type="ECO:0000313" key="2">
    <source>
        <dbReference type="EMBL" id="RDU67757.1"/>
    </source>
</evidence>
<comment type="caution">
    <text evidence="2">The sequence shown here is derived from an EMBL/GenBank/DDBJ whole genome shotgun (WGS) entry which is preliminary data.</text>
</comment>
<feature type="compositionally biased region" description="Basic and acidic residues" evidence="1">
    <location>
        <begin position="14"/>
        <end position="31"/>
    </location>
</feature>